<dbReference type="RefSeq" id="WP_090973965.1">
    <property type="nucleotide sequence ID" value="NZ_FOLL01000011.1"/>
</dbReference>
<feature type="region of interest" description="Disordered" evidence="1">
    <location>
        <begin position="1"/>
        <end position="22"/>
    </location>
</feature>
<gene>
    <name evidence="2" type="ORF">SAMN05421747_111135</name>
</gene>
<dbReference type="AlphaFoldDB" id="A0A1I1JCM4"/>
<proteinExistence type="predicted"/>
<protein>
    <submittedName>
        <fullName evidence="2">Uncharacterized protein</fullName>
    </submittedName>
</protein>
<name>A0A1I1JCM4_9SPHI</name>
<organism evidence="2 3">
    <name type="scientific">Parapedobacter composti</name>
    <dbReference type="NCBI Taxonomy" id="623281"/>
    <lineage>
        <taxon>Bacteria</taxon>
        <taxon>Pseudomonadati</taxon>
        <taxon>Bacteroidota</taxon>
        <taxon>Sphingobacteriia</taxon>
        <taxon>Sphingobacteriales</taxon>
        <taxon>Sphingobacteriaceae</taxon>
        <taxon>Parapedobacter</taxon>
    </lineage>
</organism>
<dbReference type="STRING" id="623281.SAMN05421747_111135"/>
<dbReference type="EMBL" id="FOLL01000011">
    <property type="protein sequence ID" value="SFC46186.1"/>
    <property type="molecule type" value="Genomic_DNA"/>
</dbReference>
<keyword evidence="3" id="KW-1185">Reference proteome</keyword>
<evidence type="ECO:0000313" key="3">
    <source>
        <dbReference type="Proteomes" id="UP000199577"/>
    </source>
</evidence>
<evidence type="ECO:0000313" key="2">
    <source>
        <dbReference type="EMBL" id="SFC46186.1"/>
    </source>
</evidence>
<dbReference type="OrthoDB" id="880708at2"/>
<dbReference type="Proteomes" id="UP000199577">
    <property type="component" value="Unassembled WGS sequence"/>
</dbReference>
<sequence length="132" mass="14921">MEIQDLLSAQAGDDGQPGKESPLKSLQADLDFYSESIKEIAVEIMAEGLSAYPIFIAHQHAVNIGELILDKDELGTAWTIHASTLEEFVERGIIKEDRKAHFVKQYKKPEDFMCVFVIVPEGANFVFYPYKR</sequence>
<reference evidence="2 3" key="1">
    <citation type="submission" date="2016-10" db="EMBL/GenBank/DDBJ databases">
        <authorList>
            <person name="de Groot N.N."/>
        </authorList>
    </citation>
    <scope>NUCLEOTIDE SEQUENCE [LARGE SCALE GENOMIC DNA]</scope>
    <source>
        <strain evidence="2 3">DSM 22900</strain>
    </source>
</reference>
<accession>A0A1I1JCM4</accession>
<evidence type="ECO:0000256" key="1">
    <source>
        <dbReference type="SAM" id="MobiDB-lite"/>
    </source>
</evidence>